<dbReference type="Pfam" id="PF01112">
    <property type="entry name" value="Asparaginase_2"/>
    <property type="match status" value="1"/>
</dbReference>
<dbReference type="Proteomes" id="UP000266568">
    <property type="component" value="Unassembled WGS sequence"/>
</dbReference>
<feature type="binding site" evidence="2">
    <location>
        <begin position="219"/>
        <end position="222"/>
    </location>
    <ligand>
        <name>substrate</name>
    </ligand>
</feature>
<dbReference type="SUPFAM" id="SSF56235">
    <property type="entry name" value="N-terminal nucleophile aminohydrolases (Ntn hydrolases)"/>
    <property type="match status" value="1"/>
</dbReference>
<protein>
    <submittedName>
        <fullName evidence="5">Asparaginase</fullName>
    </submittedName>
</protein>
<dbReference type="InterPro" id="IPR029055">
    <property type="entry name" value="Ntn_hydrolases_N"/>
</dbReference>
<dbReference type="GO" id="GO:0016811">
    <property type="term" value="F:hydrolase activity, acting on carbon-nitrogen (but not peptide) bonds, in linear amides"/>
    <property type="evidence" value="ECO:0007669"/>
    <property type="project" value="UniProtKB-ARBA"/>
</dbReference>
<dbReference type="PROSITE" id="PS51318">
    <property type="entry name" value="TAT"/>
    <property type="match status" value="1"/>
</dbReference>
<feature type="active site" description="Nucleophile" evidence="1">
    <location>
        <position position="191"/>
    </location>
</feature>
<dbReference type="InterPro" id="IPR006311">
    <property type="entry name" value="TAT_signal"/>
</dbReference>
<feature type="signal peptide" evidence="4">
    <location>
        <begin position="1"/>
        <end position="25"/>
    </location>
</feature>
<evidence type="ECO:0000256" key="2">
    <source>
        <dbReference type="PIRSR" id="PIRSR600246-2"/>
    </source>
</evidence>
<dbReference type="PANTHER" id="PTHR10188:SF6">
    <property type="entry name" value="N(4)-(BETA-N-ACETYLGLUCOSAMINYL)-L-ASPARAGINASE"/>
    <property type="match status" value="1"/>
</dbReference>
<proteinExistence type="predicted"/>
<dbReference type="InterPro" id="IPR000246">
    <property type="entry name" value="Peptidase_T2"/>
</dbReference>
<evidence type="ECO:0000313" key="6">
    <source>
        <dbReference type="Proteomes" id="UP000266568"/>
    </source>
</evidence>
<organism evidence="5 6">
    <name type="scientific">Hephaestia caeni</name>
    <dbReference type="NCBI Taxonomy" id="645617"/>
    <lineage>
        <taxon>Bacteria</taxon>
        <taxon>Pseudomonadati</taxon>
        <taxon>Pseudomonadota</taxon>
        <taxon>Alphaproteobacteria</taxon>
        <taxon>Sphingomonadales</taxon>
        <taxon>Sphingomonadaceae</taxon>
        <taxon>Hephaestia</taxon>
    </lineage>
</organism>
<keyword evidence="6" id="KW-1185">Reference proteome</keyword>
<dbReference type="Gene3D" id="3.60.20.30">
    <property type="entry name" value="(Glycosyl)asparaginase"/>
    <property type="match status" value="1"/>
</dbReference>
<dbReference type="AlphaFoldDB" id="A0A397NND1"/>
<dbReference type="PANTHER" id="PTHR10188">
    <property type="entry name" value="L-ASPARAGINASE"/>
    <property type="match status" value="1"/>
</dbReference>
<evidence type="ECO:0000256" key="3">
    <source>
        <dbReference type="PIRSR" id="PIRSR600246-3"/>
    </source>
</evidence>
<accession>A0A397NND1</accession>
<dbReference type="RefSeq" id="WP_119037156.1">
    <property type="nucleotide sequence ID" value="NZ_QXDC01000004.1"/>
</dbReference>
<evidence type="ECO:0000256" key="4">
    <source>
        <dbReference type="SAM" id="SignalP"/>
    </source>
</evidence>
<dbReference type="CDD" id="cd04513">
    <property type="entry name" value="Glycosylasparaginase"/>
    <property type="match status" value="1"/>
</dbReference>
<comment type="caution">
    <text evidence="5">The sequence shown here is derived from an EMBL/GenBank/DDBJ whole genome shotgun (WGS) entry which is preliminary data.</text>
</comment>
<evidence type="ECO:0000313" key="5">
    <source>
        <dbReference type="EMBL" id="RIA37918.1"/>
    </source>
</evidence>
<keyword evidence="4" id="KW-0732">Signal</keyword>
<sequence>MTTISRRGAIGMGAGALAAASAARAAGLEDDPIVVVSTWDFGKAANAAALARLNAGGTPLDAVEAGARVPEADPDNHSVGYGGYPDRDGHVTLDAIIMDEDGRVGAVAALEDVVHAISVARAVMETTPHTMLVGEGATRFALDQGMERTNLLTPAAENAWRDWLKTADYKPIANIENRLPGPPGSALNHDTIGIIARGADGHVAAACTTSGMAFKMRGRVGDSPQAGCGLFVERGVGAAVSTGVGEEVIRIAGTARVVASMRSGMTPQVACREACEHIARLRGEAIKGMQVGFLALGRDGTVGAYALMPGFTYAVTRASGAAEVLPAGSLFAKG</sequence>
<feature type="binding site" evidence="2">
    <location>
        <begin position="242"/>
        <end position="245"/>
    </location>
    <ligand>
        <name>substrate</name>
    </ligand>
</feature>
<gene>
    <name evidence="5" type="ORF">DFR49_3808</name>
</gene>
<feature type="chain" id="PRO_5017311723" evidence="4">
    <location>
        <begin position="26"/>
        <end position="334"/>
    </location>
</feature>
<reference evidence="5 6" key="1">
    <citation type="submission" date="2018-08" db="EMBL/GenBank/DDBJ databases">
        <title>Genomic Encyclopedia of Type Strains, Phase IV (KMG-IV): sequencing the most valuable type-strain genomes for metagenomic binning, comparative biology and taxonomic classification.</title>
        <authorList>
            <person name="Goeker M."/>
        </authorList>
    </citation>
    <scope>NUCLEOTIDE SEQUENCE [LARGE SCALE GENOMIC DNA]</scope>
    <source>
        <strain evidence="5 6">DSM 25527</strain>
    </source>
</reference>
<feature type="site" description="Cleavage; by autolysis" evidence="3">
    <location>
        <begin position="190"/>
        <end position="191"/>
    </location>
</feature>
<dbReference type="OrthoDB" id="9780217at2"/>
<dbReference type="EMBL" id="QXDC01000004">
    <property type="protein sequence ID" value="RIA37918.1"/>
    <property type="molecule type" value="Genomic_DNA"/>
</dbReference>
<evidence type="ECO:0000256" key="1">
    <source>
        <dbReference type="PIRSR" id="PIRSR600246-1"/>
    </source>
</evidence>
<dbReference type="GO" id="GO:0005737">
    <property type="term" value="C:cytoplasm"/>
    <property type="evidence" value="ECO:0007669"/>
    <property type="project" value="TreeGrafter"/>
</dbReference>
<name>A0A397NND1_9SPHN</name>